<dbReference type="AlphaFoldDB" id="A0A1E3HMA7"/>
<protein>
    <submittedName>
        <fullName evidence="2">Uncharacterized protein</fullName>
    </submittedName>
</protein>
<feature type="region of interest" description="Disordered" evidence="1">
    <location>
        <begin position="1"/>
        <end position="182"/>
    </location>
</feature>
<evidence type="ECO:0000313" key="2">
    <source>
        <dbReference type="EMBL" id="ODN76846.1"/>
    </source>
</evidence>
<dbReference type="Proteomes" id="UP000094065">
    <property type="component" value="Unassembled WGS sequence"/>
</dbReference>
<feature type="compositionally biased region" description="Polar residues" evidence="1">
    <location>
        <begin position="336"/>
        <end position="367"/>
    </location>
</feature>
<feature type="compositionally biased region" description="Low complexity" evidence="1">
    <location>
        <begin position="32"/>
        <end position="50"/>
    </location>
</feature>
<feature type="compositionally biased region" description="Basic residues" evidence="1">
    <location>
        <begin position="825"/>
        <end position="834"/>
    </location>
</feature>
<comment type="caution">
    <text evidence="2">The sequence shown here is derived from an EMBL/GenBank/DDBJ whole genome shotgun (WGS) entry which is preliminary data.</text>
</comment>
<dbReference type="EMBL" id="AWGJ01000008">
    <property type="protein sequence ID" value="ODN76846.1"/>
    <property type="molecule type" value="Genomic_DNA"/>
</dbReference>
<dbReference type="GeneID" id="30156749"/>
<feature type="compositionally biased region" description="Polar residues" evidence="1">
    <location>
        <begin position="92"/>
        <end position="110"/>
    </location>
</feature>
<feature type="region of interest" description="Disordered" evidence="1">
    <location>
        <begin position="666"/>
        <end position="777"/>
    </location>
</feature>
<feature type="compositionally biased region" description="Low complexity" evidence="1">
    <location>
        <begin position="571"/>
        <end position="595"/>
    </location>
</feature>
<feature type="compositionally biased region" description="Low complexity" evidence="1">
    <location>
        <begin position="669"/>
        <end position="698"/>
    </location>
</feature>
<feature type="region of interest" description="Disordered" evidence="1">
    <location>
        <begin position="809"/>
        <end position="834"/>
    </location>
</feature>
<accession>A0A1E3HMA7</accession>
<dbReference type="RefSeq" id="XP_018992220.1">
    <property type="nucleotide sequence ID" value="XM_019139729.1"/>
</dbReference>
<feature type="region of interest" description="Disordered" evidence="1">
    <location>
        <begin position="569"/>
        <end position="612"/>
    </location>
</feature>
<organism evidence="2 3">
    <name type="scientific">Cryptococcus amylolentus CBS 6039</name>
    <dbReference type="NCBI Taxonomy" id="1295533"/>
    <lineage>
        <taxon>Eukaryota</taxon>
        <taxon>Fungi</taxon>
        <taxon>Dikarya</taxon>
        <taxon>Basidiomycota</taxon>
        <taxon>Agaricomycotina</taxon>
        <taxon>Tremellomycetes</taxon>
        <taxon>Tremellales</taxon>
        <taxon>Cryptococcaceae</taxon>
        <taxon>Cryptococcus</taxon>
    </lineage>
</organism>
<feature type="compositionally biased region" description="Basic and acidic residues" evidence="1">
    <location>
        <begin position="156"/>
        <end position="169"/>
    </location>
</feature>
<dbReference type="OrthoDB" id="2564636at2759"/>
<feature type="compositionally biased region" description="Low complexity" evidence="1">
    <location>
        <begin position="111"/>
        <end position="121"/>
    </location>
</feature>
<evidence type="ECO:0000313" key="3">
    <source>
        <dbReference type="Proteomes" id="UP000094065"/>
    </source>
</evidence>
<feature type="compositionally biased region" description="Basic and acidic residues" evidence="1">
    <location>
        <begin position="130"/>
        <end position="145"/>
    </location>
</feature>
<feature type="compositionally biased region" description="Low complexity" evidence="1">
    <location>
        <begin position="758"/>
        <end position="768"/>
    </location>
</feature>
<evidence type="ECO:0000256" key="1">
    <source>
        <dbReference type="SAM" id="MobiDB-lite"/>
    </source>
</evidence>
<feature type="region of interest" description="Disordered" evidence="1">
    <location>
        <begin position="299"/>
        <end position="383"/>
    </location>
</feature>
<name>A0A1E3HMA7_9TREE</name>
<reference evidence="2 3" key="1">
    <citation type="submission" date="2016-06" db="EMBL/GenBank/DDBJ databases">
        <title>Evolution of pathogenesis and genome organization in the Tremellales.</title>
        <authorList>
            <person name="Cuomo C."/>
            <person name="Litvintseva A."/>
            <person name="Heitman J."/>
            <person name="Chen Y."/>
            <person name="Sun S."/>
            <person name="Springer D."/>
            <person name="Dromer F."/>
            <person name="Young S."/>
            <person name="Zeng Q."/>
            <person name="Chapman S."/>
            <person name="Gujja S."/>
            <person name="Saif S."/>
            <person name="Birren B."/>
        </authorList>
    </citation>
    <scope>NUCLEOTIDE SEQUENCE [LARGE SCALE GENOMIC DNA]</scope>
    <source>
        <strain evidence="2 3">CBS 6039</strain>
    </source>
</reference>
<keyword evidence="3" id="KW-1185">Reference proteome</keyword>
<proteinExistence type="predicted"/>
<feature type="compositionally biased region" description="Low complexity" evidence="1">
    <location>
        <begin position="315"/>
        <end position="324"/>
    </location>
</feature>
<dbReference type="STRING" id="1295533.A0A1E3HMA7"/>
<feature type="compositionally biased region" description="Low complexity" evidence="1">
    <location>
        <begin position="368"/>
        <end position="383"/>
    </location>
</feature>
<sequence length="834" mass="87447">MGGSFNSWLAKRRSKSASHISAPPQQPKSNMSTTVSPRSTTTSQLPSPTSAYLPAPEAPSTSHSPIADSFLDAKAQNARRMSQYDAARGTWTPGSSSTPQASLTAVMESTNGAPPSGSNTSSPPPSAYKAGEKRTSPRPDSRRSGGSDSDEGMLTMDKRRSTEKGKGREISAGGLGGIPEEPHNSVSAPWVLDPSEMELGSWSTASRVVLVLGDPTVESIEPLLSNPAFANTALLIGTYKPVAAIEDLLSPSHLMSQSTRREIYPTLYTFQPSVGKNDTEAQAFAILIDKAVSLAKQFRARSPAPTRSRHASFDSTNSNSSNTSPGMRTRVMSGLGISTGSRRASYESGNLTRPASSTSIPNLPKTMSTQSLRSESSARSSRNRLSTAFNGMIRSESEAKDAPHLFDAVVNFIPSPGPKKALRDLIHQASIVTTGVLPLLARLLGKGSGDDRSVLPVTLLHVLPSRSPTTLPFILETFVLSLLPNFQGRCARELFGCVVPLSVWRAPLVNMSSSVLHDVSVSGAEVLLAGGVRCPTRVVAGHGAKMKGRVYLPSWDCCMTMTGMIAESRRPSLASSRSGSRAVSRQPSPGDSSSSEQLATLPPPPPVDMSSSVLHDVSVSGAEVLLAGGVRCPTRVVAGHGAKMKGRVYLPSWDCCMTMTGMIAESRRPSLASSRSGSRAVSRQPSPGDSSSSEQLATLPPPPPVVASPLSTLGPVPVSPRSTMLSPPLSPSQPKRRSMLSTVAAAAEPPVSPPTPDLDPSASSCSSSFALGETNSQGSNNAAVIASLETTPRSSGGLVNAESLAVPNEGKMKKMGSRSNLAGWLRRKSKSALA</sequence>
<gene>
    <name evidence="2" type="ORF">L202_05440</name>
</gene>